<gene>
    <name evidence="2" type="ORF">F0161_00235</name>
</gene>
<dbReference type="AlphaFoldDB" id="A0A5P1WXQ5"/>
<dbReference type="OrthoDB" id="5581965at2"/>
<dbReference type="SUPFAM" id="SSF51366">
    <property type="entry name" value="Ribulose-phoshate binding barrel"/>
    <property type="match status" value="1"/>
</dbReference>
<organism evidence="2 3">
    <name type="scientific">Paucilactobacillus nenjiangensis</name>
    <dbReference type="NCBI Taxonomy" id="1296540"/>
    <lineage>
        <taxon>Bacteria</taxon>
        <taxon>Bacillati</taxon>
        <taxon>Bacillota</taxon>
        <taxon>Bacilli</taxon>
        <taxon>Lactobacillales</taxon>
        <taxon>Lactobacillaceae</taxon>
        <taxon>Paucilactobacillus</taxon>
    </lineage>
</organism>
<proteinExistence type="predicted"/>
<name>A0A5P1WXQ5_9LACO</name>
<dbReference type="KEGG" id="lnn:F0161_00235"/>
<dbReference type="RefSeq" id="WP_150202997.1">
    <property type="nucleotide sequence ID" value="NZ_CP043939.1"/>
</dbReference>
<dbReference type="InterPro" id="IPR057238">
    <property type="entry name" value="DUF7916"/>
</dbReference>
<dbReference type="Pfam" id="PF25509">
    <property type="entry name" value="DUF7916"/>
    <property type="match status" value="1"/>
</dbReference>
<protein>
    <submittedName>
        <fullName evidence="2">Haloacid dehalogenase-like hydrolase</fullName>
    </submittedName>
</protein>
<feature type="domain" description="DUF7916" evidence="1">
    <location>
        <begin position="7"/>
        <end position="309"/>
    </location>
</feature>
<dbReference type="EMBL" id="CP043939">
    <property type="protein sequence ID" value="QER66440.1"/>
    <property type="molecule type" value="Genomic_DNA"/>
</dbReference>
<dbReference type="Proteomes" id="UP000325295">
    <property type="component" value="Chromosome"/>
</dbReference>
<dbReference type="InterPro" id="IPR011060">
    <property type="entry name" value="RibuloseP-bd_barrel"/>
</dbReference>
<reference evidence="2 3" key="1">
    <citation type="submission" date="2019-09" db="EMBL/GenBank/DDBJ databases">
        <title>Complete Genome Sequence of Lactobacillus nenjiangensis SH-Y15, isolated from sauerkraut.</title>
        <authorList>
            <person name="Yang H."/>
        </authorList>
    </citation>
    <scope>NUCLEOTIDE SEQUENCE [LARGE SCALE GENOMIC DNA]</scope>
    <source>
        <strain evidence="2 3">SH-Y15</strain>
    </source>
</reference>
<evidence type="ECO:0000259" key="1">
    <source>
        <dbReference type="Pfam" id="PF25509"/>
    </source>
</evidence>
<accession>A0A5P1WXQ5</accession>
<dbReference type="GO" id="GO:0016787">
    <property type="term" value="F:hydrolase activity"/>
    <property type="evidence" value="ECO:0007669"/>
    <property type="project" value="UniProtKB-KW"/>
</dbReference>
<keyword evidence="3" id="KW-1185">Reference proteome</keyword>
<evidence type="ECO:0000313" key="3">
    <source>
        <dbReference type="Proteomes" id="UP000325295"/>
    </source>
</evidence>
<sequence>MTVKRLISCNASDILGFNASELKQSIKASEGRVILSETIVIKEPLVGDITDAEVAKSAGADLILLNMFDVFNPRILGLYPNEETLQTAKIHSDAVNRLRNLVGRPVGANLEPLSKDTKLMSNQEQLTPGRSATVETFQSAASLGLDFILLTGNPGVGTDNAAIVKALKEAKQYFPGIIMVGKMHSAGVDEPIGDVKSITEFIEAGADVVLVPAVGTVPGFTEADLTSIVQLAHLHDTLVCSAIGTSQEGSSTSVIENMAIRNKICGVDIQHIGDSGFSGVAPVENIYTMSQAIRGKRHTLSMIARSVLR</sequence>
<keyword evidence="2" id="KW-0378">Hydrolase</keyword>
<evidence type="ECO:0000313" key="2">
    <source>
        <dbReference type="EMBL" id="QER66440.1"/>
    </source>
</evidence>